<accession>A0A5B7H8I9</accession>
<organism evidence="1 2">
    <name type="scientific">Portunus trituberculatus</name>
    <name type="common">Swimming crab</name>
    <name type="synonym">Neptunus trituberculatus</name>
    <dbReference type="NCBI Taxonomy" id="210409"/>
    <lineage>
        <taxon>Eukaryota</taxon>
        <taxon>Metazoa</taxon>
        <taxon>Ecdysozoa</taxon>
        <taxon>Arthropoda</taxon>
        <taxon>Crustacea</taxon>
        <taxon>Multicrustacea</taxon>
        <taxon>Malacostraca</taxon>
        <taxon>Eumalacostraca</taxon>
        <taxon>Eucarida</taxon>
        <taxon>Decapoda</taxon>
        <taxon>Pleocyemata</taxon>
        <taxon>Brachyura</taxon>
        <taxon>Eubrachyura</taxon>
        <taxon>Portunoidea</taxon>
        <taxon>Portunidae</taxon>
        <taxon>Portuninae</taxon>
        <taxon>Portunus</taxon>
    </lineage>
</organism>
<dbReference type="EMBL" id="VSRR010026190">
    <property type="protein sequence ID" value="MPC67402.1"/>
    <property type="molecule type" value="Genomic_DNA"/>
</dbReference>
<reference evidence="1 2" key="1">
    <citation type="submission" date="2019-05" db="EMBL/GenBank/DDBJ databases">
        <title>Another draft genome of Portunus trituberculatus and its Hox gene families provides insights of decapod evolution.</title>
        <authorList>
            <person name="Jeong J.-H."/>
            <person name="Song I."/>
            <person name="Kim S."/>
            <person name="Choi T."/>
            <person name="Kim D."/>
            <person name="Ryu S."/>
            <person name="Kim W."/>
        </authorList>
    </citation>
    <scope>NUCLEOTIDE SEQUENCE [LARGE SCALE GENOMIC DNA]</scope>
    <source>
        <tissue evidence="1">Muscle</tissue>
    </source>
</reference>
<name>A0A5B7H8I9_PORTR</name>
<dbReference type="Proteomes" id="UP000324222">
    <property type="component" value="Unassembled WGS sequence"/>
</dbReference>
<sequence>MHSPADTAAASRGRWCPTSLSASHRVHSWWRGPSHHDVYILMTGYDGGSKGICPARSLG</sequence>
<dbReference type="AlphaFoldDB" id="A0A5B7H8I9"/>
<evidence type="ECO:0000313" key="1">
    <source>
        <dbReference type="EMBL" id="MPC67402.1"/>
    </source>
</evidence>
<comment type="caution">
    <text evidence="1">The sequence shown here is derived from an EMBL/GenBank/DDBJ whole genome shotgun (WGS) entry which is preliminary data.</text>
</comment>
<gene>
    <name evidence="1" type="ORF">E2C01_061577</name>
</gene>
<protein>
    <submittedName>
        <fullName evidence="1">Uncharacterized protein</fullName>
    </submittedName>
</protein>
<evidence type="ECO:0000313" key="2">
    <source>
        <dbReference type="Proteomes" id="UP000324222"/>
    </source>
</evidence>
<keyword evidence="2" id="KW-1185">Reference proteome</keyword>
<proteinExistence type="predicted"/>